<dbReference type="EMBL" id="RCHU02000002">
    <property type="protein sequence ID" value="KAL3604475.1"/>
    <property type="molecule type" value="Genomic_DNA"/>
</dbReference>
<comment type="caution">
    <text evidence="1">The sequence shown here is derived from an EMBL/GenBank/DDBJ whole genome shotgun (WGS) entry which is preliminary data.</text>
</comment>
<keyword evidence="2" id="KW-1185">Reference proteome</keyword>
<accession>A0ACC4CU48</accession>
<name>A0ACC4CU48_POPAL</name>
<proteinExistence type="predicted"/>
<dbReference type="Proteomes" id="UP000309997">
    <property type="component" value="Unassembled WGS sequence"/>
</dbReference>
<reference evidence="1 2" key="1">
    <citation type="journal article" date="2024" name="Plant Biotechnol. J.">
        <title>Genome and CRISPR/Cas9 system of a widespread forest tree (Populus alba) in the world.</title>
        <authorList>
            <person name="Liu Y.J."/>
            <person name="Jiang P.F."/>
            <person name="Han X.M."/>
            <person name="Li X.Y."/>
            <person name="Wang H.M."/>
            <person name="Wang Y.J."/>
            <person name="Wang X.X."/>
            <person name="Zeng Q.Y."/>
        </authorList>
    </citation>
    <scope>NUCLEOTIDE SEQUENCE [LARGE SCALE GENOMIC DNA]</scope>
    <source>
        <strain evidence="2">cv. PAL-ZL1</strain>
    </source>
</reference>
<evidence type="ECO:0000313" key="2">
    <source>
        <dbReference type="Proteomes" id="UP000309997"/>
    </source>
</evidence>
<protein>
    <submittedName>
        <fullName evidence="1">Uncharacterized protein</fullName>
    </submittedName>
</protein>
<gene>
    <name evidence="1" type="ORF">D5086_005334</name>
</gene>
<sequence length="78" mass="8867">MNKKRKFDPYLRGTALYMAPESVADHVQEAPSWMHSFRDAYRIAVLTIPSFSLKNAHMDCSSSFCMPSAEIITTIQLI</sequence>
<evidence type="ECO:0000313" key="1">
    <source>
        <dbReference type="EMBL" id="KAL3604475.1"/>
    </source>
</evidence>
<organism evidence="1 2">
    <name type="scientific">Populus alba</name>
    <name type="common">White poplar</name>
    <dbReference type="NCBI Taxonomy" id="43335"/>
    <lineage>
        <taxon>Eukaryota</taxon>
        <taxon>Viridiplantae</taxon>
        <taxon>Streptophyta</taxon>
        <taxon>Embryophyta</taxon>
        <taxon>Tracheophyta</taxon>
        <taxon>Spermatophyta</taxon>
        <taxon>Magnoliopsida</taxon>
        <taxon>eudicotyledons</taxon>
        <taxon>Gunneridae</taxon>
        <taxon>Pentapetalae</taxon>
        <taxon>rosids</taxon>
        <taxon>fabids</taxon>
        <taxon>Malpighiales</taxon>
        <taxon>Salicaceae</taxon>
        <taxon>Saliceae</taxon>
        <taxon>Populus</taxon>
    </lineage>
</organism>